<comment type="similarity">
    <text evidence="2">Belongs to the binding-protein-dependent transport system permease family. CysTW subfamily.</text>
</comment>
<keyword evidence="8" id="KW-0406">Ion transport</keyword>
<keyword evidence="3 10" id="KW-0813">Transport</keyword>
<dbReference type="InterPro" id="IPR000515">
    <property type="entry name" value="MetI-like"/>
</dbReference>
<feature type="transmembrane region" description="Helical" evidence="10">
    <location>
        <begin position="7"/>
        <end position="28"/>
    </location>
</feature>
<dbReference type="GO" id="GO:0005886">
    <property type="term" value="C:plasma membrane"/>
    <property type="evidence" value="ECO:0007669"/>
    <property type="project" value="UniProtKB-SubCell"/>
</dbReference>
<reference evidence="12 13" key="1">
    <citation type="submission" date="2017-06" db="EMBL/GenBank/DDBJ databases">
        <authorList>
            <consortium name="Pathogen Informatics"/>
        </authorList>
    </citation>
    <scope>NUCLEOTIDE SEQUENCE [LARGE SCALE GENOMIC DNA]</scope>
    <source>
        <strain evidence="12 13">NCTC13839</strain>
    </source>
</reference>
<gene>
    <name evidence="12" type="primary">ydcV</name>
    <name evidence="12" type="ORF">SAMEA4384403_01723</name>
</gene>
<dbReference type="PROSITE" id="PS50928">
    <property type="entry name" value="ABC_TM1"/>
    <property type="match status" value="1"/>
</dbReference>
<evidence type="ECO:0000256" key="6">
    <source>
        <dbReference type="ARBA" id="ARBA00022692"/>
    </source>
</evidence>
<evidence type="ECO:0000256" key="2">
    <source>
        <dbReference type="ARBA" id="ARBA00007069"/>
    </source>
</evidence>
<dbReference type="Pfam" id="PF00528">
    <property type="entry name" value="BPD_transp_1"/>
    <property type="match status" value="1"/>
</dbReference>
<dbReference type="AlphaFoldDB" id="A0A239ZPQ9"/>
<sequence length="270" mass="29921">MKIAGKIYFAIMMAFLYLPIFFLIFYSFNSAGNMTHFKGFTFDHYMSVFQNKRLIVIIVNTIAIALLAASISTIIGICGAIGIYYMRNKKLKVGLLTLNNILMVSSDVVIGSSFLLLFTVIGHYTGMGLGFWSVLISHIAFCVPIVVLLVLPKLYDMNKSIVDAARDLGASSFQTLVKVIIPHILPGAIGGFFMALTYSLDDFTVSFFVTGSGFSVLSVEVYSMARKGITMEINAISTLLFMLVMILILGYYAIKKGQQKRVQKRGEVMR</sequence>
<evidence type="ECO:0000256" key="3">
    <source>
        <dbReference type="ARBA" id="ARBA00022448"/>
    </source>
</evidence>
<proteinExistence type="inferred from homology"/>
<keyword evidence="9 10" id="KW-0472">Membrane</keyword>
<feature type="transmembrane region" description="Helical" evidence="10">
    <location>
        <begin position="130"/>
        <end position="155"/>
    </location>
</feature>
<keyword evidence="8" id="KW-0921">Nickel transport</keyword>
<dbReference type="GO" id="GO:0055085">
    <property type="term" value="P:transmembrane transport"/>
    <property type="evidence" value="ECO:0007669"/>
    <property type="project" value="InterPro"/>
</dbReference>
<evidence type="ECO:0000256" key="8">
    <source>
        <dbReference type="ARBA" id="ARBA00023112"/>
    </source>
</evidence>
<protein>
    <submittedName>
        <fullName evidence="12">PotC</fullName>
    </submittedName>
</protein>
<accession>A0A239ZPQ9</accession>
<evidence type="ECO:0000256" key="9">
    <source>
        <dbReference type="ARBA" id="ARBA00023136"/>
    </source>
</evidence>
<feature type="transmembrane region" description="Helical" evidence="10">
    <location>
        <begin position="176"/>
        <end position="197"/>
    </location>
</feature>
<keyword evidence="6 10" id="KW-0812">Transmembrane</keyword>
<evidence type="ECO:0000256" key="10">
    <source>
        <dbReference type="RuleBase" id="RU363032"/>
    </source>
</evidence>
<feature type="transmembrane region" description="Helical" evidence="10">
    <location>
        <begin position="98"/>
        <end position="124"/>
    </location>
</feature>
<evidence type="ECO:0000256" key="4">
    <source>
        <dbReference type="ARBA" id="ARBA00022475"/>
    </source>
</evidence>
<dbReference type="CDD" id="cd06261">
    <property type="entry name" value="TM_PBP2"/>
    <property type="match status" value="1"/>
</dbReference>
<feature type="transmembrane region" description="Helical" evidence="10">
    <location>
        <begin position="235"/>
        <end position="254"/>
    </location>
</feature>
<dbReference type="RefSeq" id="WP_095088644.1">
    <property type="nucleotide sequence ID" value="NZ_BMDM01000004.1"/>
</dbReference>
<keyword evidence="5" id="KW-0533">Nickel</keyword>
<evidence type="ECO:0000256" key="1">
    <source>
        <dbReference type="ARBA" id="ARBA00004651"/>
    </source>
</evidence>
<keyword evidence="13" id="KW-1185">Reference proteome</keyword>
<dbReference type="GO" id="GO:0015675">
    <property type="term" value="P:nickel cation transport"/>
    <property type="evidence" value="ECO:0007669"/>
    <property type="project" value="UniProtKB-KW"/>
</dbReference>
<dbReference type="InterPro" id="IPR035906">
    <property type="entry name" value="MetI-like_sf"/>
</dbReference>
<keyword evidence="4" id="KW-1003">Cell membrane</keyword>
<dbReference type="Gene3D" id="1.10.3720.10">
    <property type="entry name" value="MetI-like"/>
    <property type="match status" value="1"/>
</dbReference>
<feature type="domain" description="ABC transmembrane type-1" evidence="11">
    <location>
        <begin position="58"/>
        <end position="251"/>
    </location>
</feature>
<evidence type="ECO:0000259" key="11">
    <source>
        <dbReference type="PROSITE" id="PS50928"/>
    </source>
</evidence>
<name>A0A239ZPQ9_9STAP</name>
<dbReference type="PANTHER" id="PTHR43848:SF2">
    <property type="entry name" value="PUTRESCINE TRANSPORT SYSTEM PERMEASE PROTEIN POTI"/>
    <property type="match status" value="1"/>
</dbReference>
<evidence type="ECO:0000313" key="12">
    <source>
        <dbReference type="EMBL" id="SNV72566.1"/>
    </source>
</evidence>
<dbReference type="KEGG" id="sste:SAMEA4384403_1723"/>
<evidence type="ECO:0000256" key="7">
    <source>
        <dbReference type="ARBA" id="ARBA00022989"/>
    </source>
</evidence>
<dbReference type="PANTHER" id="PTHR43848">
    <property type="entry name" value="PUTRESCINE TRANSPORT SYSTEM PERMEASE PROTEIN POTI"/>
    <property type="match status" value="1"/>
</dbReference>
<comment type="subcellular location">
    <subcellularLocation>
        <location evidence="1 10">Cell membrane</location>
        <topology evidence="1 10">Multi-pass membrane protein</topology>
    </subcellularLocation>
</comment>
<keyword evidence="7 10" id="KW-1133">Transmembrane helix</keyword>
<organism evidence="12 13">
    <name type="scientific">Mammaliicoccus stepanovicii</name>
    <dbReference type="NCBI Taxonomy" id="643214"/>
    <lineage>
        <taxon>Bacteria</taxon>
        <taxon>Bacillati</taxon>
        <taxon>Bacillota</taxon>
        <taxon>Bacilli</taxon>
        <taxon>Bacillales</taxon>
        <taxon>Staphylococcaceae</taxon>
        <taxon>Mammaliicoccus</taxon>
    </lineage>
</organism>
<dbReference type="Proteomes" id="UP000242084">
    <property type="component" value="Chromosome 1"/>
</dbReference>
<feature type="transmembrane region" description="Helical" evidence="10">
    <location>
        <begin position="54"/>
        <end position="86"/>
    </location>
</feature>
<dbReference type="OrthoDB" id="9782004at2"/>
<evidence type="ECO:0000256" key="5">
    <source>
        <dbReference type="ARBA" id="ARBA00022596"/>
    </source>
</evidence>
<dbReference type="InterPro" id="IPR051789">
    <property type="entry name" value="Bact_Polyamine_Transport"/>
</dbReference>
<dbReference type="SUPFAM" id="SSF161098">
    <property type="entry name" value="MetI-like"/>
    <property type="match status" value="1"/>
</dbReference>
<dbReference type="EMBL" id="LT906462">
    <property type="protein sequence ID" value="SNV72566.1"/>
    <property type="molecule type" value="Genomic_DNA"/>
</dbReference>
<evidence type="ECO:0000313" key="13">
    <source>
        <dbReference type="Proteomes" id="UP000242084"/>
    </source>
</evidence>